<protein>
    <submittedName>
        <fullName evidence="3">Phosphatase PAP2 family protein</fullName>
    </submittedName>
</protein>
<gene>
    <name evidence="3" type="ORF">E5K04_15260</name>
</gene>
<dbReference type="InterPro" id="IPR000326">
    <property type="entry name" value="PAP2/HPO"/>
</dbReference>
<evidence type="ECO:0000313" key="3">
    <source>
        <dbReference type="EMBL" id="TIC78655.1"/>
    </source>
</evidence>
<feature type="transmembrane region" description="Helical" evidence="1">
    <location>
        <begin position="7"/>
        <end position="25"/>
    </location>
</feature>
<dbReference type="Proteomes" id="UP000308891">
    <property type="component" value="Unassembled WGS sequence"/>
</dbReference>
<dbReference type="EMBL" id="STGJ01000023">
    <property type="protein sequence ID" value="TIC78655.1"/>
    <property type="molecule type" value="Genomic_DNA"/>
</dbReference>
<dbReference type="OrthoDB" id="7348799at2"/>
<evidence type="ECO:0000256" key="1">
    <source>
        <dbReference type="SAM" id="Phobius"/>
    </source>
</evidence>
<dbReference type="Pfam" id="PF01569">
    <property type="entry name" value="PAP2"/>
    <property type="match status" value="1"/>
</dbReference>
<accession>A0A4T0UKG5</accession>
<feature type="transmembrane region" description="Helical" evidence="1">
    <location>
        <begin position="198"/>
        <end position="219"/>
    </location>
</feature>
<feature type="transmembrane region" description="Helical" evidence="1">
    <location>
        <begin position="62"/>
        <end position="79"/>
    </location>
</feature>
<feature type="transmembrane region" description="Helical" evidence="1">
    <location>
        <begin position="166"/>
        <end position="186"/>
    </location>
</feature>
<reference evidence="3 4" key="1">
    <citation type="submission" date="2019-04" db="EMBL/GenBank/DDBJ databases">
        <title>Crenobacter sp. nov.</title>
        <authorList>
            <person name="Shi S."/>
        </authorList>
    </citation>
    <scope>NUCLEOTIDE SEQUENCE [LARGE SCALE GENOMIC DNA]</scope>
    <source>
        <strain evidence="3 4">GY 70310</strain>
    </source>
</reference>
<dbReference type="SUPFAM" id="SSF48317">
    <property type="entry name" value="Acid phosphatase/Vanadium-dependent haloperoxidase"/>
    <property type="match status" value="1"/>
</dbReference>
<proteinExistence type="predicted"/>
<feature type="transmembrane region" description="Helical" evidence="1">
    <location>
        <begin position="86"/>
        <end position="106"/>
    </location>
</feature>
<dbReference type="InterPro" id="IPR036938">
    <property type="entry name" value="PAP2/HPO_sf"/>
</dbReference>
<dbReference type="CDD" id="cd03396">
    <property type="entry name" value="PAP2_like_6"/>
    <property type="match status" value="1"/>
</dbReference>
<feature type="transmembrane region" description="Helical" evidence="1">
    <location>
        <begin position="141"/>
        <end position="159"/>
    </location>
</feature>
<name>A0A4T0UKG5_9NEIS</name>
<keyword evidence="1" id="KW-0812">Transmembrane</keyword>
<keyword evidence="1" id="KW-0472">Membrane</keyword>
<sequence>MAELRRFLVRQLAFLLPLGAALFALEHYTDVDFMLARLFYSPELGAFPLKSLPLLSFWGHEVARDAVVVFSLCLAYRAWRTRDARLGVTVLAMALASLAVSMLKAASAHSCPWELSAFGGDAAFFRLLDAVPLFAGSGRCFPGGHASGGFTLMALYFYWRGSHPVRARLALAAGLVAGGLMGLVQMARGAHFLSHNLFSAYVVWCVIVAVFAAYEGWCLQRAAAAARRRQEIQIA</sequence>
<dbReference type="Gene3D" id="1.20.144.10">
    <property type="entry name" value="Phosphatidic acid phosphatase type 2/haloperoxidase"/>
    <property type="match status" value="1"/>
</dbReference>
<dbReference type="AlphaFoldDB" id="A0A4T0UKG5"/>
<feature type="domain" description="Phosphatidic acid phosphatase type 2/haloperoxidase" evidence="2">
    <location>
        <begin position="89"/>
        <end position="214"/>
    </location>
</feature>
<comment type="caution">
    <text evidence="3">The sequence shown here is derived from an EMBL/GenBank/DDBJ whole genome shotgun (WGS) entry which is preliminary data.</text>
</comment>
<keyword evidence="1" id="KW-1133">Transmembrane helix</keyword>
<keyword evidence="4" id="KW-1185">Reference proteome</keyword>
<organism evidence="3 4">
    <name type="scientific">Crenobacter intestini</name>
    <dbReference type="NCBI Taxonomy" id="2563443"/>
    <lineage>
        <taxon>Bacteria</taxon>
        <taxon>Pseudomonadati</taxon>
        <taxon>Pseudomonadota</taxon>
        <taxon>Betaproteobacteria</taxon>
        <taxon>Neisseriales</taxon>
        <taxon>Neisseriaceae</taxon>
        <taxon>Crenobacter</taxon>
    </lineage>
</organism>
<evidence type="ECO:0000259" key="2">
    <source>
        <dbReference type="Pfam" id="PF01569"/>
    </source>
</evidence>
<evidence type="ECO:0000313" key="4">
    <source>
        <dbReference type="Proteomes" id="UP000308891"/>
    </source>
</evidence>
<dbReference type="RefSeq" id="WP_136555691.1">
    <property type="nucleotide sequence ID" value="NZ_STGJ01000023.1"/>
</dbReference>